<keyword evidence="1" id="KW-0812">Transmembrane</keyword>
<evidence type="ECO:0000256" key="1">
    <source>
        <dbReference type="SAM" id="Phobius"/>
    </source>
</evidence>
<evidence type="ECO:0000313" key="2">
    <source>
        <dbReference type="EMBL" id="MBA8919625.1"/>
    </source>
</evidence>
<dbReference type="Proteomes" id="UP000517315">
    <property type="component" value="Unassembled WGS sequence"/>
</dbReference>
<organism evidence="2 3">
    <name type="scientific">Bacillus aerius</name>
    <dbReference type="NCBI Taxonomy" id="293388"/>
    <lineage>
        <taxon>Bacteria</taxon>
        <taxon>Bacillati</taxon>
        <taxon>Bacillota</taxon>
        <taxon>Bacilli</taxon>
        <taxon>Bacillales</taxon>
        <taxon>Bacillaceae</taxon>
        <taxon>Bacillus</taxon>
    </lineage>
</organism>
<keyword evidence="3" id="KW-1185">Reference proteome</keyword>
<gene>
    <name evidence="2" type="ORF">HNP39_003381</name>
</gene>
<keyword evidence="1" id="KW-1133">Transmembrane helix</keyword>
<evidence type="ECO:0000313" key="3">
    <source>
        <dbReference type="Proteomes" id="UP000517315"/>
    </source>
</evidence>
<dbReference type="EMBL" id="JACJIG010000004">
    <property type="protein sequence ID" value="MBA8919625.1"/>
    <property type="molecule type" value="Genomic_DNA"/>
</dbReference>
<comment type="caution">
    <text evidence="2">The sequence shown here is derived from an EMBL/GenBank/DDBJ whole genome shotgun (WGS) entry which is preliminary data.</text>
</comment>
<name>A0ABR6B648_9BACI</name>
<reference evidence="2 3" key="1">
    <citation type="submission" date="2020-08" db="EMBL/GenBank/DDBJ databases">
        <title>Functional genomics of gut bacteria from endangered species of beetles.</title>
        <authorList>
            <person name="Carlos-Shanley C."/>
        </authorList>
    </citation>
    <scope>NUCLEOTIDE SEQUENCE [LARGE SCALE GENOMIC DNA]</scope>
    <source>
        <strain evidence="2 3">S00152</strain>
    </source>
</reference>
<feature type="transmembrane region" description="Helical" evidence="1">
    <location>
        <begin position="12"/>
        <end position="30"/>
    </location>
</feature>
<proteinExistence type="predicted"/>
<protein>
    <submittedName>
        <fullName evidence="2">Membrane protein</fullName>
    </submittedName>
</protein>
<accession>A0ABR6B648</accession>
<keyword evidence="1" id="KW-0472">Membrane</keyword>
<feature type="transmembrane region" description="Helical" evidence="1">
    <location>
        <begin position="36"/>
        <end position="54"/>
    </location>
</feature>
<sequence length="64" mass="7702">MIEYFKKKKWEIIIFLVGFIILYISSYLLIGGPKTIEGPISIFIAFCLVQFLKYRQFKKDRKKH</sequence>